<evidence type="ECO:0000313" key="2">
    <source>
        <dbReference type="Proteomes" id="UP000250163"/>
    </source>
</evidence>
<organism evidence="1 2">
    <name type="scientific">Moritella yayanosii</name>
    <dbReference type="NCBI Taxonomy" id="69539"/>
    <lineage>
        <taxon>Bacteria</taxon>
        <taxon>Pseudomonadati</taxon>
        <taxon>Pseudomonadota</taxon>
        <taxon>Gammaproteobacteria</taxon>
        <taxon>Alteromonadales</taxon>
        <taxon>Moritellaceae</taxon>
        <taxon>Moritella</taxon>
    </lineage>
</organism>
<dbReference type="Proteomes" id="UP000250163">
    <property type="component" value="Chromosome MORIYA"/>
</dbReference>
<gene>
    <name evidence="1" type="ORF">MORIYA_0633</name>
</gene>
<proteinExistence type="predicted"/>
<reference evidence="2" key="1">
    <citation type="submission" date="2018-05" db="EMBL/GenBank/DDBJ databases">
        <authorList>
            <person name="Cea G.-C."/>
            <person name="William W."/>
        </authorList>
    </citation>
    <scope>NUCLEOTIDE SEQUENCE [LARGE SCALE GENOMIC DNA]</scope>
    <source>
        <strain evidence="2">DB21MT 5</strain>
    </source>
</reference>
<protein>
    <submittedName>
        <fullName evidence="1">Uncharacterized protein</fullName>
    </submittedName>
</protein>
<dbReference type="EMBL" id="LS483250">
    <property type="protein sequence ID" value="SQD77111.1"/>
    <property type="molecule type" value="Genomic_DNA"/>
</dbReference>
<sequence>MTIPHLIATFIKVMSFFIAIKSEYGKLNTLFIKLAANAAPEGISYVLNIRNSRHQVRH</sequence>
<name>A0A330LMC1_9GAMM</name>
<dbReference type="KEGG" id="mya:MORIYA_0633"/>
<keyword evidence="2" id="KW-1185">Reference proteome</keyword>
<accession>A0A330LMC1</accession>
<evidence type="ECO:0000313" key="1">
    <source>
        <dbReference type="EMBL" id="SQD77111.1"/>
    </source>
</evidence>
<dbReference type="AlphaFoldDB" id="A0A330LMC1"/>